<protein>
    <submittedName>
        <fullName evidence="3">3-oxoacyl-ACP reductase</fullName>
    </submittedName>
</protein>
<evidence type="ECO:0000256" key="1">
    <source>
        <dbReference type="ARBA" id="ARBA00006484"/>
    </source>
</evidence>
<organism evidence="3 4">
    <name type="scientific">Thioalkalivibrio versutus</name>
    <dbReference type="NCBI Taxonomy" id="106634"/>
    <lineage>
        <taxon>Bacteria</taxon>
        <taxon>Pseudomonadati</taxon>
        <taxon>Pseudomonadota</taxon>
        <taxon>Gammaproteobacteria</taxon>
        <taxon>Chromatiales</taxon>
        <taxon>Ectothiorhodospiraceae</taxon>
        <taxon>Thioalkalivibrio</taxon>
    </lineage>
</organism>
<comment type="similarity">
    <text evidence="1">Belongs to the short-chain dehydrogenases/reductases (SDR) family.</text>
</comment>
<evidence type="ECO:0000313" key="4">
    <source>
        <dbReference type="Proteomes" id="UP000064201"/>
    </source>
</evidence>
<dbReference type="PANTHER" id="PTHR43008">
    <property type="entry name" value="BENZIL REDUCTASE"/>
    <property type="match status" value="1"/>
</dbReference>
<dbReference type="RefSeq" id="WP_018938588.1">
    <property type="nucleotide sequence ID" value="NZ_CP011367.1"/>
</dbReference>
<keyword evidence="2" id="KW-0560">Oxidoreductase</keyword>
<keyword evidence="4" id="KW-1185">Reference proteome</keyword>
<dbReference type="InterPro" id="IPR002347">
    <property type="entry name" value="SDR_fam"/>
</dbReference>
<evidence type="ECO:0000313" key="3">
    <source>
        <dbReference type="EMBL" id="AKJ95195.1"/>
    </source>
</evidence>
<name>A0A0G3G1Y7_9GAMM</name>
<proteinExistence type="inferred from homology"/>
<dbReference type="PRINTS" id="PR00081">
    <property type="entry name" value="GDHRDH"/>
</dbReference>
<dbReference type="GO" id="GO:0050664">
    <property type="term" value="F:oxidoreductase activity, acting on NAD(P)H, oxygen as acceptor"/>
    <property type="evidence" value="ECO:0007669"/>
    <property type="project" value="TreeGrafter"/>
</dbReference>
<dbReference type="SUPFAM" id="SSF51735">
    <property type="entry name" value="NAD(P)-binding Rossmann-fold domains"/>
    <property type="match status" value="1"/>
</dbReference>
<dbReference type="Pfam" id="PF00106">
    <property type="entry name" value="adh_short"/>
    <property type="match status" value="1"/>
</dbReference>
<dbReference type="Proteomes" id="UP000064201">
    <property type="component" value="Chromosome"/>
</dbReference>
<dbReference type="PATRIC" id="fig|106634.4.peg.1506"/>
<dbReference type="KEGG" id="tvr:TVD_07370"/>
<dbReference type="InterPro" id="IPR036291">
    <property type="entry name" value="NAD(P)-bd_dom_sf"/>
</dbReference>
<dbReference type="STRING" id="106634.TVD_07370"/>
<evidence type="ECO:0000256" key="2">
    <source>
        <dbReference type="ARBA" id="ARBA00023002"/>
    </source>
</evidence>
<dbReference type="OrthoDB" id="9790785at2"/>
<dbReference type="EMBL" id="CP011367">
    <property type="protein sequence ID" value="AKJ95195.1"/>
    <property type="molecule type" value="Genomic_DNA"/>
</dbReference>
<dbReference type="AlphaFoldDB" id="A0A0G3G1Y7"/>
<sequence length="262" mass="28209">MTDLDIPRLLAYRPEPGAFDERVILVTGAADGIGRAVAEACAAAGAIVVLLDKDLKGLEAVYDRIEQAGHPQPAIYPLNLEGATVKDYGDLAENIRDSLGRLDGLVLNAGWAGALMPMKNYDPELWFKVINSNLHGPFFLTQAVLPLLEASPTGSLVVSTQNARKAFWGAFGMAKAAQDGLIDILSHEHRNEPRFLHVNGIDTGPVRTRFRAGHYPGENPDLLPEPEAVVGPYLYFLDPGDRTTTGLNISLEGQVPVPHAAS</sequence>
<reference evidence="3 4" key="1">
    <citation type="submission" date="2015-04" db="EMBL/GenBank/DDBJ databases">
        <title>Complete Sequence for the Genome of the Thioalkalivibrio versutus D301.</title>
        <authorList>
            <person name="Mu T."/>
            <person name="Zhou J."/>
            <person name="Xu X."/>
        </authorList>
    </citation>
    <scope>NUCLEOTIDE SEQUENCE [LARGE SCALE GENOMIC DNA]</scope>
    <source>
        <strain evidence="3 4">D301</strain>
    </source>
</reference>
<gene>
    <name evidence="3" type="ORF">TVD_07370</name>
</gene>
<dbReference type="PANTHER" id="PTHR43008:SF4">
    <property type="entry name" value="CHAIN DEHYDROGENASE, PUTATIVE (AFU_ORTHOLOGUE AFUA_4G08710)-RELATED"/>
    <property type="match status" value="1"/>
</dbReference>
<dbReference type="Gene3D" id="3.40.50.720">
    <property type="entry name" value="NAD(P)-binding Rossmann-like Domain"/>
    <property type="match status" value="1"/>
</dbReference>
<accession>A0A0G3G1Y7</accession>